<dbReference type="Proteomes" id="UP000283474">
    <property type="component" value="Chromosome"/>
</dbReference>
<dbReference type="GO" id="GO:0044183">
    <property type="term" value="F:protein folding chaperone"/>
    <property type="evidence" value="ECO:0007669"/>
    <property type="project" value="TreeGrafter"/>
</dbReference>
<proteinExistence type="predicted"/>
<keyword evidence="4" id="KW-0143">Chaperone</keyword>
<dbReference type="EMBL" id="CP022987">
    <property type="protein sequence ID" value="QAA92848.1"/>
    <property type="molecule type" value="Genomic_DNA"/>
</dbReference>
<dbReference type="KEGG" id="pus:CKA81_02555"/>
<accession>A0A410G952</accession>
<organism evidence="6 7">
    <name type="scientific">Pollutimonas thiosulfatoxidans</name>
    <dbReference type="NCBI Taxonomy" id="2028345"/>
    <lineage>
        <taxon>Bacteria</taxon>
        <taxon>Pseudomonadati</taxon>
        <taxon>Pseudomonadota</taxon>
        <taxon>Betaproteobacteria</taxon>
        <taxon>Burkholderiales</taxon>
        <taxon>Alcaligenaceae</taxon>
        <taxon>Pollutimonas</taxon>
    </lineage>
</organism>
<dbReference type="InterPro" id="IPR023212">
    <property type="entry name" value="Hsp33_helix_hairpin_bin_dom_sf"/>
</dbReference>
<evidence type="ECO:0000256" key="4">
    <source>
        <dbReference type="ARBA" id="ARBA00023186"/>
    </source>
</evidence>
<dbReference type="GO" id="GO:0005737">
    <property type="term" value="C:cytoplasm"/>
    <property type="evidence" value="ECO:0007669"/>
    <property type="project" value="InterPro"/>
</dbReference>
<keyword evidence="5" id="KW-0676">Redox-active center</keyword>
<evidence type="ECO:0000256" key="3">
    <source>
        <dbReference type="ARBA" id="ARBA00023157"/>
    </source>
</evidence>
<dbReference type="Gene3D" id="3.90.1280.10">
    <property type="entry name" value="HSP33 redox switch-like"/>
    <property type="match status" value="1"/>
</dbReference>
<dbReference type="RefSeq" id="WP_128353898.1">
    <property type="nucleotide sequence ID" value="NZ_CP022987.1"/>
</dbReference>
<dbReference type="PANTHER" id="PTHR30111">
    <property type="entry name" value="33 KDA CHAPERONIN"/>
    <property type="match status" value="1"/>
</dbReference>
<evidence type="ECO:0000313" key="6">
    <source>
        <dbReference type="EMBL" id="QAA92848.1"/>
    </source>
</evidence>
<dbReference type="AlphaFoldDB" id="A0A410G952"/>
<reference evidence="6 7" key="1">
    <citation type="submission" date="2017-08" db="EMBL/GenBank/DDBJ databases">
        <authorList>
            <person name="Park S.-J."/>
            <person name="Kim H."/>
        </authorList>
    </citation>
    <scope>NUCLEOTIDE SEQUENCE [LARGE SCALE GENOMIC DNA]</scope>
    <source>
        <strain evidence="7">ye3</strain>
    </source>
</reference>
<evidence type="ECO:0000256" key="5">
    <source>
        <dbReference type="ARBA" id="ARBA00023284"/>
    </source>
</evidence>
<evidence type="ECO:0000313" key="7">
    <source>
        <dbReference type="Proteomes" id="UP000283474"/>
    </source>
</evidence>
<keyword evidence="7" id="KW-1185">Reference proteome</keyword>
<evidence type="ECO:0000256" key="2">
    <source>
        <dbReference type="ARBA" id="ARBA00022833"/>
    </source>
</evidence>
<dbReference type="OrthoDB" id="9793753at2"/>
<name>A0A410G952_9BURK</name>
<dbReference type="InterPro" id="IPR016153">
    <property type="entry name" value="Heat_shock_Hsp33_N"/>
</dbReference>
<dbReference type="PIRSF" id="PIRSF005261">
    <property type="entry name" value="Heat_shock_Hsp33"/>
    <property type="match status" value="1"/>
</dbReference>
<protein>
    <submittedName>
        <fullName evidence="6">Redox-regulated molecular chaperone Hsp33</fullName>
    </submittedName>
</protein>
<keyword evidence="2" id="KW-0862">Zinc</keyword>
<evidence type="ECO:0000256" key="1">
    <source>
        <dbReference type="ARBA" id="ARBA00022490"/>
    </source>
</evidence>
<dbReference type="InterPro" id="IPR000397">
    <property type="entry name" value="Heat_shock_Hsp33"/>
</dbReference>
<dbReference type="Gene3D" id="1.10.287.480">
    <property type="entry name" value="helix hairpin bin"/>
    <property type="match status" value="1"/>
</dbReference>
<sequence>MTDEFKKYLLPDHSTRVQAVRLTESWRTGLSHQHYPVLIQQLLGELVSAAVLLASNIKFDGSLVLQLQGDGPVALLVVECTADLSIRATATLREGHEIPTEGGLQNLLNTQGNGRFIVVLDPNRETTDLKPYQGVVPLEGDTVAEVLQDYMRDSEQLDTRLWLASSSDHTAGLLLQRLPDHGGLQSEGVDARQETWERINHLATTVKTQELLDLDTDTLVHRLFWQEDLIAFDPQPVRWHCPCTRERVANMLRALGREEVEDILSEREKIDVVCNFCGKPYEFDAVDCVSLFVDNLGPTQGEDGSVH</sequence>
<dbReference type="Pfam" id="PF01430">
    <property type="entry name" value="HSP33"/>
    <property type="match status" value="1"/>
</dbReference>
<gene>
    <name evidence="6" type="ORF">CKA81_02555</name>
</gene>
<dbReference type="InterPro" id="IPR016154">
    <property type="entry name" value="Heat_shock_Hsp33_C"/>
</dbReference>
<dbReference type="GO" id="GO:0051082">
    <property type="term" value="F:unfolded protein binding"/>
    <property type="evidence" value="ECO:0007669"/>
    <property type="project" value="InterPro"/>
</dbReference>
<keyword evidence="1" id="KW-0963">Cytoplasm</keyword>
<dbReference type="PANTHER" id="PTHR30111:SF1">
    <property type="entry name" value="33 KDA CHAPERONIN"/>
    <property type="match status" value="1"/>
</dbReference>
<dbReference type="SUPFAM" id="SSF118352">
    <property type="entry name" value="HSP33 redox switch-like"/>
    <property type="match status" value="1"/>
</dbReference>
<dbReference type="Gene3D" id="3.55.30.10">
    <property type="entry name" value="Hsp33 domain"/>
    <property type="match status" value="1"/>
</dbReference>
<dbReference type="SUPFAM" id="SSF64397">
    <property type="entry name" value="Hsp33 domain"/>
    <property type="match status" value="1"/>
</dbReference>
<dbReference type="CDD" id="cd00498">
    <property type="entry name" value="Hsp33"/>
    <property type="match status" value="1"/>
</dbReference>
<dbReference type="GO" id="GO:0042026">
    <property type="term" value="P:protein refolding"/>
    <property type="evidence" value="ECO:0007669"/>
    <property type="project" value="TreeGrafter"/>
</dbReference>
<keyword evidence="3" id="KW-1015">Disulfide bond</keyword>